<protein>
    <recommendedName>
        <fullName evidence="2">B-cell receptor CD22</fullName>
    </recommendedName>
    <alternativeName>
        <fullName evidence="3">Sialic acid-binding Ig-like lectin 2</fullName>
    </alternativeName>
</protein>
<feature type="domain" description="Ig-like" evidence="9">
    <location>
        <begin position="225"/>
        <end position="313"/>
    </location>
</feature>
<dbReference type="InterPro" id="IPR003599">
    <property type="entry name" value="Ig_sub"/>
</dbReference>
<dbReference type="InterPro" id="IPR036179">
    <property type="entry name" value="Ig-like_dom_sf"/>
</dbReference>
<dbReference type="InterPro" id="IPR003598">
    <property type="entry name" value="Ig_sub2"/>
</dbReference>
<dbReference type="AlphaFoldDB" id="A0A6P8F1B6"/>
<dbReference type="Proteomes" id="UP000515152">
    <property type="component" value="Chromosome 24"/>
</dbReference>
<dbReference type="PROSITE" id="PS50835">
    <property type="entry name" value="IG_LIKE"/>
    <property type="match status" value="3"/>
</dbReference>
<keyword evidence="1" id="KW-0393">Immunoglobulin domain</keyword>
<dbReference type="GeneID" id="116219156"/>
<feature type="signal peptide" evidence="8">
    <location>
        <begin position="1"/>
        <end position="18"/>
    </location>
</feature>
<feature type="region of interest" description="Disordered" evidence="6">
    <location>
        <begin position="504"/>
        <end position="533"/>
    </location>
</feature>
<feature type="domain" description="Ig-like" evidence="9">
    <location>
        <begin position="5"/>
        <end position="107"/>
    </location>
</feature>
<evidence type="ECO:0000256" key="7">
    <source>
        <dbReference type="SAM" id="Phobius"/>
    </source>
</evidence>
<evidence type="ECO:0000256" key="1">
    <source>
        <dbReference type="ARBA" id="ARBA00023319"/>
    </source>
</evidence>
<dbReference type="Pfam" id="PF13895">
    <property type="entry name" value="Ig_2"/>
    <property type="match status" value="1"/>
</dbReference>
<feature type="chain" id="PRO_5027639969" description="B-cell receptor CD22" evidence="8">
    <location>
        <begin position="19"/>
        <end position="570"/>
    </location>
</feature>
<gene>
    <name evidence="11" type="primary">LOC116219156</name>
</gene>
<dbReference type="PANTHER" id="PTHR46013">
    <property type="entry name" value="VASCULAR CELL ADHESION MOLECULE 1"/>
    <property type="match status" value="1"/>
</dbReference>
<dbReference type="PANTHER" id="PTHR46013:SF4">
    <property type="entry name" value="B-CELL RECEPTOR CD22-RELATED"/>
    <property type="match status" value="1"/>
</dbReference>
<keyword evidence="7" id="KW-0472">Membrane</keyword>
<evidence type="ECO:0000256" key="8">
    <source>
        <dbReference type="SAM" id="SignalP"/>
    </source>
</evidence>
<reference evidence="11" key="1">
    <citation type="submission" date="2025-08" db="UniProtKB">
        <authorList>
            <consortium name="RefSeq"/>
        </authorList>
    </citation>
    <scope>IDENTIFICATION</scope>
</reference>
<feature type="transmembrane region" description="Helical" evidence="7">
    <location>
        <begin position="413"/>
        <end position="433"/>
    </location>
</feature>
<dbReference type="InterPro" id="IPR007110">
    <property type="entry name" value="Ig-like_dom"/>
</dbReference>
<comment type="function">
    <text evidence="4">Most highly expressed siglec (sialic acid-binding immunoglobulin-like lectin) on B-cells that plays a role in various aspects of B-cell biology including differentiation, antigen presentation, and trafficking to bone marrow. Binds to alpha 2,6-linked sialic acid residues of surface molecules such as CD22 itself, CD45 and IgM in a cis configuration. Can also bind to ligands on other cells as an adhesion molecule in a trans configuration. Acts as an inhibitory coreceptor on the surface of B-cells and inhibits B-cell receptor induced signaling, characterized by inhibition of the calcium mobilization and cellular activation. Mechanistically, the immunoreceptor tyrosine-based inhibitory motif domain is phosphorylated by the Src kinase LYN, which in turn leads to the recruitment of the protein tyrosine phosphatase 1/PTPN6, leading to the negative regulation of BCR signaling. If this negative signaling from is of sufficient strength, apoptosis of the B-cell can be induced.</text>
</comment>
<organism evidence="10 11">
    <name type="scientific">Clupea harengus</name>
    <name type="common">Atlantic herring</name>
    <dbReference type="NCBI Taxonomy" id="7950"/>
    <lineage>
        <taxon>Eukaryota</taxon>
        <taxon>Metazoa</taxon>
        <taxon>Chordata</taxon>
        <taxon>Craniata</taxon>
        <taxon>Vertebrata</taxon>
        <taxon>Euteleostomi</taxon>
        <taxon>Actinopterygii</taxon>
        <taxon>Neopterygii</taxon>
        <taxon>Teleostei</taxon>
        <taxon>Clupei</taxon>
        <taxon>Clupeiformes</taxon>
        <taxon>Clupeoidei</taxon>
        <taxon>Clupeidae</taxon>
        <taxon>Clupea</taxon>
    </lineage>
</organism>
<evidence type="ECO:0000256" key="4">
    <source>
        <dbReference type="ARBA" id="ARBA00045430"/>
    </source>
</evidence>
<evidence type="ECO:0000259" key="9">
    <source>
        <dbReference type="PROSITE" id="PS50835"/>
    </source>
</evidence>
<dbReference type="RefSeq" id="XP_031418031.1">
    <property type="nucleotide sequence ID" value="XM_031562171.2"/>
</dbReference>
<name>A0A6P8F1B6_CLUHA</name>
<dbReference type="SMART" id="SM00409">
    <property type="entry name" value="IG"/>
    <property type="match status" value="4"/>
</dbReference>
<keyword evidence="10" id="KW-1185">Reference proteome</keyword>
<proteinExistence type="predicted"/>
<dbReference type="Pfam" id="PF00047">
    <property type="entry name" value="ig"/>
    <property type="match status" value="1"/>
</dbReference>
<evidence type="ECO:0000256" key="5">
    <source>
        <dbReference type="ARBA" id="ARBA00046458"/>
    </source>
</evidence>
<keyword evidence="8" id="KW-0732">Signal</keyword>
<feature type="domain" description="Ig-like" evidence="9">
    <location>
        <begin position="318"/>
        <end position="401"/>
    </location>
</feature>
<sequence>MTGIPLTLLLLCTAGLQALSITYTPKEICVLKGSKVRLQCTYTLPAGYRFKAGHWYKSDSLIPSRDSNGNIQHNTASPQCLLWIHNLTPSDSGSYEYKVKIQHTTITGPGRAAVRVVATAQKGCWGVSYSSTSFCALRGSTLDIPCTYGYPRDHTVIKTFWHKEGEKGKDRIDLRLDARYRGRVEHLGTENNCTLRIRDVRQTDSGQYTFRYATDKPGGAFSGVPVTIAVTGLQVSMTADTVTEGGSVTLSCNTNCNLRGNTTFIWFKNTQPTRHTAINNTLHLNPVSSEDTGNYSCALNRHKEHPSPGATLDVRYAPRKTTALVAPPGEIVGNNSMTLICSSDANPPVHNYTWYMKRGTQISPLGAGQSFIAANINNDTSGLYYCVARNSVGEQNSTGVSVLIVGQSSAKNAAIGVLVVVVAVLLILVLLWLRKRKSRPPSKKGSTSTPQQADSDLVYDDVSAVAVTSDPAWRRNTEADDDVQYSIIQFKGSKEAEVAPYASIQSPRAQTAQEDVQSPYASVQSPRAQTAQEDVQYAAVNFSRPKDTSQVEADQVIYSIVNKPPKTRMR</sequence>
<dbReference type="InterPro" id="IPR013783">
    <property type="entry name" value="Ig-like_fold"/>
</dbReference>
<dbReference type="SMART" id="SM00408">
    <property type="entry name" value="IGc2"/>
    <property type="match status" value="2"/>
</dbReference>
<evidence type="ECO:0000256" key="3">
    <source>
        <dbReference type="ARBA" id="ARBA00041781"/>
    </source>
</evidence>
<evidence type="ECO:0000256" key="2">
    <source>
        <dbReference type="ARBA" id="ARBA00040106"/>
    </source>
</evidence>
<evidence type="ECO:0000313" key="10">
    <source>
        <dbReference type="Proteomes" id="UP000515152"/>
    </source>
</evidence>
<evidence type="ECO:0000256" key="6">
    <source>
        <dbReference type="SAM" id="MobiDB-lite"/>
    </source>
</evidence>
<evidence type="ECO:0000313" key="11">
    <source>
        <dbReference type="RefSeq" id="XP_031418031.1"/>
    </source>
</evidence>
<keyword evidence="7" id="KW-1133">Transmembrane helix</keyword>
<keyword evidence="7" id="KW-0812">Transmembrane</keyword>
<dbReference type="InterPro" id="IPR013151">
    <property type="entry name" value="Immunoglobulin_dom"/>
</dbReference>
<dbReference type="Pfam" id="PF24518">
    <property type="entry name" value="Ig_CD22"/>
    <property type="match status" value="1"/>
</dbReference>
<dbReference type="SUPFAM" id="SSF48726">
    <property type="entry name" value="Immunoglobulin"/>
    <property type="match status" value="4"/>
</dbReference>
<dbReference type="InterPro" id="IPR056386">
    <property type="entry name" value="Ig_CD22"/>
</dbReference>
<comment type="subunit">
    <text evidence="5">Predominantly monomer of isoform CD22-beta. Also found as heterodimer of isoform CD22-beta and a shorter isoform. Interacts with PTPN6/SHP-1, LYN, SYK, PIK3R1/PIK3R2 and PLCG1 upon phosphorylation. Interacts with GRB2, INPP5D and SHC1 upon phosphorylation. May form a complex with INPP5D/SHIP, GRB2 and SHC1.</text>
</comment>
<accession>A0A6P8F1B6</accession>
<dbReference type="Gene3D" id="2.60.40.10">
    <property type="entry name" value="Immunoglobulins"/>
    <property type="match status" value="4"/>
</dbReference>